<evidence type="ECO:0000259" key="8">
    <source>
        <dbReference type="PROSITE" id="PS51384"/>
    </source>
</evidence>
<sequence length="358" mass="38824">MNSSLPSFLQFITALALAVLTGLAWPRLRNWLRGRSLAQTASSMLTVRVRRIVDETADIKSFELVSADGSALPVWSAGAHIDVRLDPDTVRQYSLCGAPGAQDVYRIAIKNAPDSRGGSRAMHQRVGVGDTLVIGHPRNHFELIDDACHYVLIAAGIGITPLLAMAQELQARGTSYELHYFTRSIAETAFQQILSAQPYADRVSFHYAVGARLRDVLQLRLCHYSPGHHLYMCGPRRFTSVIDDVIAGIWPSEAVHVEYFGADAAAAAPSRAFEVKLERSKRTIPVPAGCSIADALCAHGISVATSCREGVCGTCLTGLVAGTPDHRDAFLSDKERKAGDKIMICVSRAKSTQLVLDI</sequence>
<protein>
    <submittedName>
        <fullName evidence="9">PDR/VanB family oxidoreductase</fullName>
    </submittedName>
</protein>
<dbReference type="SUPFAM" id="SSF63380">
    <property type="entry name" value="Riboflavin synthase domain-like"/>
    <property type="match status" value="1"/>
</dbReference>
<feature type="domain" description="2Fe-2S ferredoxin-type" evidence="7">
    <location>
        <begin position="273"/>
        <end position="358"/>
    </location>
</feature>
<dbReference type="Gene3D" id="2.40.30.10">
    <property type="entry name" value="Translation factors"/>
    <property type="match status" value="1"/>
</dbReference>
<reference evidence="9 10" key="1">
    <citation type="journal article" date="2023" name="Front. Microbiol.">
        <title>Ralstonia chuxiongensis sp. nov., Ralstonia mojiangensis sp. nov., and Ralstonia soli sp. nov., isolated from tobacco fields, are three novel species in the family Burkholderiaceae.</title>
        <authorList>
            <person name="Lu C.H."/>
            <person name="Zhang Y.Y."/>
            <person name="Jiang N."/>
            <person name="Chen W."/>
            <person name="Shao X."/>
            <person name="Zhao Z.M."/>
            <person name="Lu W.L."/>
            <person name="Hu X."/>
            <person name="Xi Y.X."/>
            <person name="Zou S.Y."/>
            <person name="Wei Q.J."/>
            <person name="Lin Z.L."/>
            <person name="Gong L."/>
            <person name="Gai X.T."/>
            <person name="Zhang L.Q."/>
            <person name="Li J.Y."/>
            <person name="Jin Y."/>
            <person name="Xia Z.Y."/>
        </authorList>
    </citation>
    <scope>NUCLEOTIDE SEQUENCE [LARGE SCALE GENOMIC DNA]</scope>
    <source>
        <strain evidence="9 10">22TCJT01-1</strain>
    </source>
</reference>
<feature type="domain" description="FAD-binding FR-type" evidence="8">
    <location>
        <begin position="42"/>
        <end position="144"/>
    </location>
</feature>
<evidence type="ECO:0000313" key="10">
    <source>
        <dbReference type="Proteomes" id="UP001164420"/>
    </source>
</evidence>
<dbReference type="PROSITE" id="PS00197">
    <property type="entry name" value="2FE2S_FER_1"/>
    <property type="match status" value="1"/>
</dbReference>
<dbReference type="PANTHER" id="PTHR47354:SF1">
    <property type="entry name" value="CARNITINE MONOOXYGENASE REDUCTASE SUBUNIT"/>
    <property type="match status" value="1"/>
</dbReference>
<evidence type="ECO:0000256" key="4">
    <source>
        <dbReference type="ARBA" id="ARBA00023002"/>
    </source>
</evidence>
<dbReference type="Pfam" id="PF00111">
    <property type="entry name" value="Fer2"/>
    <property type="match status" value="1"/>
</dbReference>
<keyword evidence="3" id="KW-0479">Metal-binding</keyword>
<keyword evidence="6" id="KW-0411">Iron-sulfur</keyword>
<dbReference type="InterPro" id="IPR001041">
    <property type="entry name" value="2Fe-2S_ferredoxin-type"/>
</dbReference>
<accession>A0ABT2L8G5</accession>
<evidence type="ECO:0000256" key="6">
    <source>
        <dbReference type="ARBA" id="ARBA00023014"/>
    </source>
</evidence>
<keyword evidence="2" id="KW-0001">2Fe-2S</keyword>
<dbReference type="RefSeq" id="WP_260784935.1">
    <property type="nucleotide sequence ID" value="NZ_JAOCQI010000002.1"/>
</dbReference>
<dbReference type="PRINTS" id="PR00409">
    <property type="entry name" value="PHDIOXRDTASE"/>
</dbReference>
<dbReference type="Proteomes" id="UP001164420">
    <property type="component" value="Unassembled WGS sequence"/>
</dbReference>
<name>A0ABT2L8G5_9RALS</name>
<dbReference type="SUPFAM" id="SSF54292">
    <property type="entry name" value="2Fe-2S ferredoxin-like"/>
    <property type="match status" value="1"/>
</dbReference>
<dbReference type="CDD" id="cd00207">
    <property type="entry name" value="fer2"/>
    <property type="match status" value="1"/>
</dbReference>
<keyword evidence="4" id="KW-0560">Oxidoreductase</keyword>
<evidence type="ECO:0000259" key="7">
    <source>
        <dbReference type="PROSITE" id="PS51085"/>
    </source>
</evidence>
<keyword evidence="1" id="KW-0285">Flavoprotein</keyword>
<dbReference type="Gene3D" id="3.10.20.30">
    <property type="match status" value="1"/>
</dbReference>
<evidence type="ECO:0000313" key="9">
    <source>
        <dbReference type="EMBL" id="MCT7311497.1"/>
    </source>
</evidence>
<comment type="caution">
    <text evidence="9">The sequence shown here is derived from an EMBL/GenBank/DDBJ whole genome shotgun (WGS) entry which is preliminary data.</text>
</comment>
<dbReference type="Gene3D" id="3.40.50.80">
    <property type="entry name" value="Nucleotide-binding domain of ferredoxin-NADP reductase (FNR) module"/>
    <property type="match status" value="1"/>
</dbReference>
<dbReference type="PROSITE" id="PS51085">
    <property type="entry name" value="2FE2S_FER_2"/>
    <property type="match status" value="1"/>
</dbReference>
<keyword evidence="10" id="KW-1185">Reference proteome</keyword>
<dbReference type="InterPro" id="IPR039261">
    <property type="entry name" value="FNR_nucleotide-bd"/>
</dbReference>
<dbReference type="EMBL" id="JAOCQI010000002">
    <property type="protein sequence ID" value="MCT7311497.1"/>
    <property type="molecule type" value="Genomic_DNA"/>
</dbReference>
<keyword evidence="5" id="KW-0408">Iron</keyword>
<evidence type="ECO:0000256" key="1">
    <source>
        <dbReference type="ARBA" id="ARBA00022630"/>
    </source>
</evidence>
<evidence type="ECO:0000256" key="5">
    <source>
        <dbReference type="ARBA" id="ARBA00023004"/>
    </source>
</evidence>
<organism evidence="9 10">
    <name type="scientific">Ralstonia mojiangensis</name>
    <dbReference type="NCBI Taxonomy" id="2953895"/>
    <lineage>
        <taxon>Bacteria</taxon>
        <taxon>Pseudomonadati</taxon>
        <taxon>Pseudomonadota</taxon>
        <taxon>Betaproteobacteria</taxon>
        <taxon>Burkholderiales</taxon>
        <taxon>Burkholderiaceae</taxon>
        <taxon>Ralstonia</taxon>
    </lineage>
</organism>
<dbReference type="SUPFAM" id="SSF52343">
    <property type="entry name" value="Ferredoxin reductase-like, C-terminal NADP-linked domain"/>
    <property type="match status" value="1"/>
</dbReference>
<dbReference type="InterPro" id="IPR006058">
    <property type="entry name" value="2Fe2S_fd_BS"/>
</dbReference>
<dbReference type="PROSITE" id="PS51384">
    <property type="entry name" value="FAD_FR"/>
    <property type="match status" value="1"/>
</dbReference>
<dbReference type="InterPro" id="IPR017927">
    <property type="entry name" value="FAD-bd_FR_type"/>
</dbReference>
<dbReference type="InterPro" id="IPR012675">
    <property type="entry name" value="Beta-grasp_dom_sf"/>
</dbReference>
<gene>
    <name evidence="9" type="ORF">N5J06_11115</name>
</gene>
<dbReference type="InterPro" id="IPR017938">
    <property type="entry name" value="Riboflavin_synthase-like_b-brl"/>
</dbReference>
<dbReference type="InterPro" id="IPR050415">
    <property type="entry name" value="MRET"/>
</dbReference>
<evidence type="ECO:0000256" key="2">
    <source>
        <dbReference type="ARBA" id="ARBA00022714"/>
    </source>
</evidence>
<dbReference type="InterPro" id="IPR036010">
    <property type="entry name" value="2Fe-2S_ferredoxin-like_sf"/>
</dbReference>
<proteinExistence type="predicted"/>
<dbReference type="CDD" id="cd06185">
    <property type="entry name" value="PDR_like"/>
    <property type="match status" value="1"/>
</dbReference>
<evidence type="ECO:0000256" key="3">
    <source>
        <dbReference type="ARBA" id="ARBA00022723"/>
    </source>
</evidence>
<dbReference type="PANTHER" id="PTHR47354">
    <property type="entry name" value="NADH OXIDOREDUCTASE HCR"/>
    <property type="match status" value="1"/>
</dbReference>